<reference evidence="2 3" key="1">
    <citation type="submission" date="2019-06" db="EMBL/GenBank/DDBJ databases">
        <authorList>
            <person name="Lee I."/>
            <person name="Jang G.I."/>
            <person name="Hwang C.Y."/>
        </authorList>
    </citation>
    <scope>NUCLEOTIDE SEQUENCE [LARGE SCALE GENOMIC DNA]</scope>
    <source>
        <strain evidence="2 3">PAMC 28131</strain>
    </source>
</reference>
<protein>
    <submittedName>
        <fullName evidence="2">Uncharacterized protein</fullName>
    </submittedName>
</protein>
<comment type="caution">
    <text evidence="2">The sequence shown here is derived from an EMBL/GenBank/DDBJ whole genome shotgun (WGS) entry which is preliminary data.</text>
</comment>
<accession>A0A501XIF7</accession>
<evidence type="ECO:0000313" key="2">
    <source>
        <dbReference type="EMBL" id="TPE60067.1"/>
    </source>
</evidence>
<name>A0A501XIF7_9SPHN</name>
<keyword evidence="1" id="KW-1133">Transmembrane helix</keyword>
<evidence type="ECO:0000256" key="1">
    <source>
        <dbReference type="SAM" id="Phobius"/>
    </source>
</evidence>
<dbReference type="Proteomes" id="UP000319897">
    <property type="component" value="Unassembled WGS sequence"/>
</dbReference>
<dbReference type="EMBL" id="VFSU01000028">
    <property type="protein sequence ID" value="TPE60067.1"/>
    <property type="molecule type" value="Genomic_DNA"/>
</dbReference>
<sequence>MKSAEISTNWGRIAAFFLGYLGLFVLAVPALLLALFQRQAGSLDWPPPAAVAGHGPEWAVADGQFVDAARLLGAAGPVVDARAVVPGAEAAAAAVNPDGSLAAAAVGAGDLGAALAANYRVSTQGPDGHVTTLDGMQGRLMAEPGRALIVLGMDKGTAAARADSVAALSHVADVAPRVASPAQRAAALGFVGFWAALQLFLFPRAARWAGLRAART</sequence>
<proteinExistence type="predicted"/>
<feature type="transmembrane region" description="Helical" evidence="1">
    <location>
        <begin position="13"/>
        <end position="36"/>
    </location>
</feature>
<dbReference type="OrthoDB" id="7068230at2"/>
<evidence type="ECO:0000313" key="3">
    <source>
        <dbReference type="Proteomes" id="UP000319897"/>
    </source>
</evidence>
<keyword evidence="3" id="KW-1185">Reference proteome</keyword>
<gene>
    <name evidence="2" type="ORF">FJQ54_11665</name>
</gene>
<organism evidence="2 3">
    <name type="scientific">Sandaracinobacter neustonicus</name>
    <dbReference type="NCBI Taxonomy" id="1715348"/>
    <lineage>
        <taxon>Bacteria</taxon>
        <taxon>Pseudomonadati</taxon>
        <taxon>Pseudomonadota</taxon>
        <taxon>Alphaproteobacteria</taxon>
        <taxon>Sphingomonadales</taxon>
        <taxon>Sphingosinicellaceae</taxon>
        <taxon>Sandaracinobacter</taxon>
    </lineage>
</organism>
<keyword evidence="1" id="KW-0812">Transmembrane</keyword>
<dbReference type="RefSeq" id="WP_140928593.1">
    <property type="nucleotide sequence ID" value="NZ_VFSU01000028.1"/>
</dbReference>
<dbReference type="AlphaFoldDB" id="A0A501XIF7"/>
<keyword evidence="1" id="KW-0472">Membrane</keyword>